<accession>A0A7C2K3R2</accession>
<reference evidence="2" key="1">
    <citation type="journal article" date="2020" name="mSystems">
        <title>Genome- and Community-Level Interaction Insights into Carbon Utilization and Element Cycling Functions of Hydrothermarchaeota in Hydrothermal Sediment.</title>
        <authorList>
            <person name="Zhou Z."/>
            <person name="Liu Y."/>
            <person name="Xu W."/>
            <person name="Pan J."/>
            <person name="Luo Z.H."/>
            <person name="Li M."/>
        </authorList>
    </citation>
    <scope>NUCLEOTIDE SEQUENCE [LARGE SCALE GENOMIC DNA]</scope>
    <source>
        <strain evidence="2">SpSt-34</strain>
        <strain evidence="3">SpSt-69</strain>
    </source>
</reference>
<keyword evidence="1" id="KW-0812">Transmembrane</keyword>
<dbReference type="EMBL" id="DTDJ01000047">
    <property type="protein sequence ID" value="HGL18175.1"/>
    <property type="molecule type" value="Genomic_DNA"/>
</dbReference>
<feature type="transmembrane region" description="Helical" evidence="1">
    <location>
        <begin position="12"/>
        <end position="29"/>
    </location>
</feature>
<keyword evidence="1" id="KW-0472">Membrane</keyword>
<name>A0A7C2K3R2_UNCW3</name>
<evidence type="ECO:0000313" key="3">
    <source>
        <dbReference type="EMBL" id="HGL18175.1"/>
    </source>
</evidence>
<protein>
    <submittedName>
        <fullName evidence="2">YtxH domain-containing protein</fullName>
    </submittedName>
</protein>
<sequence>MCKEKENLVLPFIGGIMVGTILGLLFSPASGRENREKIKLFAQFLAEQIKRKIEEEKAENI</sequence>
<keyword evidence="1" id="KW-1133">Transmembrane helix</keyword>
<evidence type="ECO:0000313" key="2">
    <source>
        <dbReference type="EMBL" id="HEN27169.1"/>
    </source>
</evidence>
<evidence type="ECO:0000256" key="1">
    <source>
        <dbReference type="SAM" id="Phobius"/>
    </source>
</evidence>
<gene>
    <name evidence="2" type="ORF">ENQ77_00550</name>
    <name evidence="3" type="ORF">ENU66_07610</name>
</gene>
<dbReference type="EMBL" id="DSOL01000013">
    <property type="protein sequence ID" value="HEN27169.1"/>
    <property type="molecule type" value="Genomic_DNA"/>
</dbReference>
<dbReference type="InterPro" id="IPR024623">
    <property type="entry name" value="YtxH"/>
</dbReference>
<organism evidence="2">
    <name type="scientific">candidate division WOR-3 bacterium</name>
    <dbReference type="NCBI Taxonomy" id="2052148"/>
    <lineage>
        <taxon>Bacteria</taxon>
        <taxon>Bacteria division WOR-3</taxon>
    </lineage>
</organism>
<comment type="caution">
    <text evidence="2">The sequence shown here is derived from an EMBL/GenBank/DDBJ whole genome shotgun (WGS) entry which is preliminary data.</text>
</comment>
<proteinExistence type="predicted"/>
<dbReference type="Pfam" id="PF12732">
    <property type="entry name" value="YtxH"/>
    <property type="match status" value="1"/>
</dbReference>
<dbReference type="AlphaFoldDB" id="A0A7C2K3R2"/>